<dbReference type="KEGG" id="psco:LY89DRAFT_786008"/>
<accession>A0A194WV29</accession>
<proteinExistence type="predicted"/>
<protein>
    <recommendedName>
        <fullName evidence="4">Apple domain-containing protein</fullName>
    </recommendedName>
</protein>
<evidence type="ECO:0000313" key="2">
    <source>
        <dbReference type="EMBL" id="KUJ11828.1"/>
    </source>
</evidence>
<name>A0A194WV29_MOLSC</name>
<dbReference type="EMBL" id="KQ947425">
    <property type="protein sequence ID" value="KUJ11828.1"/>
    <property type="molecule type" value="Genomic_DNA"/>
</dbReference>
<evidence type="ECO:0008006" key="4">
    <source>
        <dbReference type="Google" id="ProtNLM"/>
    </source>
</evidence>
<sequence>MHFSTTTILSTIILASSAFAGPLDSRDSDDSSNPDLNIFPTTADAYENYAICKNKITKDRFPSLAAPSDEGGCVRYYPGIDMTGVVTMIDLFFKDGISNACDCAAACLDRPLTCTNWVFKHTFAGAAIDSNKRSCTLYSSPNIPTDVTLMYHLNGSVGTGVIGMNPQQGGDAPLTFLDVNNTMVDKFGVSGFMSRDTNGLQYC</sequence>
<keyword evidence="1" id="KW-0732">Signal</keyword>
<dbReference type="RefSeq" id="XP_018066183.1">
    <property type="nucleotide sequence ID" value="XM_018222946.1"/>
</dbReference>
<gene>
    <name evidence="2" type="ORF">LY89DRAFT_786008</name>
</gene>
<dbReference type="InParanoid" id="A0A194WV29"/>
<evidence type="ECO:0000313" key="3">
    <source>
        <dbReference type="Proteomes" id="UP000070700"/>
    </source>
</evidence>
<dbReference type="GeneID" id="28832672"/>
<reference evidence="2 3" key="1">
    <citation type="submission" date="2015-10" db="EMBL/GenBank/DDBJ databases">
        <title>Full genome of DAOMC 229536 Phialocephala scopiformis, a fungal endophyte of spruce producing the potent anti-insectan compound rugulosin.</title>
        <authorList>
            <consortium name="DOE Joint Genome Institute"/>
            <person name="Walker A.K."/>
            <person name="Frasz S.L."/>
            <person name="Seifert K.A."/>
            <person name="Miller J.D."/>
            <person name="Mondo S.J."/>
            <person name="Labutti K."/>
            <person name="Lipzen A."/>
            <person name="Dockter R."/>
            <person name="Kennedy M."/>
            <person name="Grigoriev I.V."/>
            <person name="Spatafora J.W."/>
        </authorList>
    </citation>
    <scope>NUCLEOTIDE SEQUENCE [LARGE SCALE GENOMIC DNA]</scope>
    <source>
        <strain evidence="2 3">CBS 120377</strain>
    </source>
</reference>
<dbReference type="AlphaFoldDB" id="A0A194WV29"/>
<feature type="chain" id="PRO_5008267572" description="Apple domain-containing protein" evidence="1">
    <location>
        <begin position="21"/>
        <end position="203"/>
    </location>
</feature>
<organism evidence="2 3">
    <name type="scientific">Mollisia scopiformis</name>
    <name type="common">Conifer needle endophyte fungus</name>
    <name type="synonym">Phialocephala scopiformis</name>
    <dbReference type="NCBI Taxonomy" id="149040"/>
    <lineage>
        <taxon>Eukaryota</taxon>
        <taxon>Fungi</taxon>
        <taxon>Dikarya</taxon>
        <taxon>Ascomycota</taxon>
        <taxon>Pezizomycotina</taxon>
        <taxon>Leotiomycetes</taxon>
        <taxon>Helotiales</taxon>
        <taxon>Mollisiaceae</taxon>
        <taxon>Mollisia</taxon>
    </lineage>
</organism>
<feature type="signal peptide" evidence="1">
    <location>
        <begin position="1"/>
        <end position="20"/>
    </location>
</feature>
<dbReference type="Proteomes" id="UP000070700">
    <property type="component" value="Unassembled WGS sequence"/>
</dbReference>
<evidence type="ECO:0000256" key="1">
    <source>
        <dbReference type="SAM" id="SignalP"/>
    </source>
</evidence>
<dbReference type="OrthoDB" id="3899536at2759"/>
<keyword evidence="3" id="KW-1185">Reference proteome</keyword>